<gene>
    <name evidence="3" type="ORF">FTW19_17235</name>
</gene>
<feature type="signal peptide" evidence="2">
    <location>
        <begin position="1"/>
        <end position="20"/>
    </location>
</feature>
<dbReference type="Gene3D" id="2.60.40.10">
    <property type="entry name" value="Immunoglobulins"/>
    <property type="match status" value="1"/>
</dbReference>
<proteinExistence type="predicted"/>
<dbReference type="Pfam" id="PF13517">
    <property type="entry name" value="FG-GAP_3"/>
    <property type="match status" value="3"/>
</dbReference>
<dbReference type="RefSeq" id="WP_147648773.1">
    <property type="nucleotide sequence ID" value="NZ_CP042806.1"/>
</dbReference>
<evidence type="ECO:0000256" key="1">
    <source>
        <dbReference type="ARBA" id="ARBA00022729"/>
    </source>
</evidence>
<evidence type="ECO:0000313" key="4">
    <source>
        <dbReference type="Proteomes" id="UP000321820"/>
    </source>
</evidence>
<accession>A0A5B9EGM4</accession>
<organism evidence="3 4">
    <name type="scientific">Terriglobus albidus</name>
    <dbReference type="NCBI Taxonomy" id="1592106"/>
    <lineage>
        <taxon>Bacteria</taxon>
        <taxon>Pseudomonadati</taxon>
        <taxon>Acidobacteriota</taxon>
        <taxon>Terriglobia</taxon>
        <taxon>Terriglobales</taxon>
        <taxon>Acidobacteriaceae</taxon>
        <taxon>Terriglobus</taxon>
    </lineage>
</organism>
<dbReference type="InterPro" id="IPR028994">
    <property type="entry name" value="Integrin_alpha_N"/>
</dbReference>
<keyword evidence="1 2" id="KW-0732">Signal</keyword>
<dbReference type="InterPro" id="IPR013517">
    <property type="entry name" value="FG-GAP"/>
</dbReference>
<name>A0A5B9EGM4_9BACT</name>
<dbReference type="SUPFAM" id="SSF69318">
    <property type="entry name" value="Integrin alpha N-terminal domain"/>
    <property type="match status" value="1"/>
</dbReference>
<dbReference type="KEGG" id="talb:FTW19_17235"/>
<dbReference type="PANTHER" id="PTHR46580:SF4">
    <property type="entry name" value="ATP_GTP-BINDING PROTEIN"/>
    <property type="match status" value="1"/>
</dbReference>
<dbReference type="Pfam" id="PF17957">
    <property type="entry name" value="Big_7"/>
    <property type="match status" value="1"/>
</dbReference>
<feature type="chain" id="PRO_5022779672" evidence="2">
    <location>
        <begin position="21"/>
        <end position="590"/>
    </location>
</feature>
<dbReference type="EMBL" id="CP042806">
    <property type="protein sequence ID" value="QEE29581.1"/>
    <property type="molecule type" value="Genomic_DNA"/>
</dbReference>
<sequence length="590" mass="61975">MRFPFVPVLLLLASSSILPAQTNLSFELSRDTYMAFGVEAMAQGDFNGDGKPDMVFGGGSSFTVVTLRLGNGDGTFQPPITVGQADSSEVEDIAAADLNQDGKLDVIVLCIGGTFDVFLGNGDGSFQPAIAVATAGSPRAMAVGDFNGDQRPDLAIGDSQGSVEIFNNTDGKNFVLSNTVPIDPTRDILNVKAGDFDDDGVTNLAVLTSDSAYALWNDGAGNFRKSALSAYTNPAGLNVGDLNQDGMTDILVSYDCHPNPQYPGPKGPISTCEGVDVFYGQGQQKTFERHIITADTVGAARYLWAADVNGDGIGDLVTGTSDQNGSQTGLFIWLGHPDGSFDQAASRFIATSSGTGQLVVADFNRDGMIDFAQALPGDAQTQIYLNATNRAPCATSQINPTVTVCQPVDNTYLPAPAIRVTANAYDTNQVTAMQLYVNGDLVYSRPVSGFNRTFQLGEGSFNLVTKAWDYAGLNFRSVRHVTLYNGTPGSVCAAALGTAEICLPSGATSTSPVHIVGNGYTSYVPTAAQLYIDGNLVINNTSCNDYGACPGGSSLVDTYQGLSSGSHDLVFKLWDANGNIYSADKTVSVE</sequence>
<dbReference type="InterPro" id="IPR013783">
    <property type="entry name" value="Ig-like_fold"/>
</dbReference>
<reference evidence="3 4" key="1">
    <citation type="submission" date="2019-08" db="EMBL/GenBank/DDBJ databases">
        <title>Complete genome sequence of Terriglobus albidus strain ORNL.</title>
        <authorList>
            <person name="Podar M."/>
        </authorList>
    </citation>
    <scope>NUCLEOTIDE SEQUENCE [LARGE SCALE GENOMIC DNA]</scope>
    <source>
        <strain evidence="3 4">ORNL</strain>
    </source>
</reference>
<protein>
    <submittedName>
        <fullName evidence="3">VCBS repeat-containing protein</fullName>
    </submittedName>
</protein>
<keyword evidence="4" id="KW-1185">Reference proteome</keyword>
<evidence type="ECO:0000313" key="3">
    <source>
        <dbReference type="EMBL" id="QEE29581.1"/>
    </source>
</evidence>
<dbReference type="AlphaFoldDB" id="A0A5B9EGM4"/>
<evidence type="ECO:0000256" key="2">
    <source>
        <dbReference type="SAM" id="SignalP"/>
    </source>
</evidence>
<dbReference type="Gene3D" id="2.130.10.130">
    <property type="entry name" value="Integrin alpha, N-terminal"/>
    <property type="match status" value="2"/>
</dbReference>
<dbReference type="OrthoDB" id="112218at2"/>
<dbReference type="Proteomes" id="UP000321820">
    <property type="component" value="Chromosome"/>
</dbReference>
<dbReference type="PANTHER" id="PTHR46580">
    <property type="entry name" value="SENSOR KINASE-RELATED"/>
    <property type="match status" value="1"/>
</dbReference>